<feature type="transmembrane region" description="Helical" evidence="1">
    <location>
        <begin position="156"/>
        <end position="175"/>
    </location>
</feature>
<evidence type="ECO:0000256" key="1">
    <source>
        <dbReference type="SAM" id="Phobius"/>
    </source>
</evidence>
<feature type="transmembrane region" description="Helical" evidence="1">
    <location>
        <begin position="278"/>
        <end position="303"/>
    </location>
</feature>
<dbReference type="InterPro" id="IPR004711">
    <property type="entry name" value="Benzoate_Transporter"/>
</dbReference>
<dbReference type="PANTHER" id="PTHR30199">
    <property type="entry name" value="MFS FAMILY TRANSPORTER, PREDICTED SUBSTRATE BENZOATE"/>
    <property type="match status" value="1"/>
</dbReference>
<feature type="transmembrane region" description="Helical" evidence="1">
    <location>
        <begin position="196"/>
        <end position="216"/>
    </location>
</feature>
<name>A0A2U1U1R7_9GAMM</name>
<proteinExistence type="predicted"/>
<reference evidence="2 3" key="1">
    <citation type="submission" date="2018-04" db="EMBL/GenBank/DDBJ databases">
        <title>Brenneria corticis sp.nov.</title>
        <authorList>
            <person name="Li Y."/>
        </authorList>
    </citation>
    <scope>NUCLEOTIDE SEQUENCE [LARGE SCALE GENOMIC DNA]</scope>
    <source>
        <strain evidence="2 3">LMG 27715</strain>
    </source>
</reference>
<organism evidence="2 3">
    <name type="scientific">Brenneria roseae subsp. americana</name>
    <dbReference type="NCBI Taxonomy" id="1508507"/>
    <lineage>
        <taxon>Bacteria</taxon>
        <taxon>Pseudomonadati</taxon>
        <taxon>Pseudomonadota</taxon>
        <taxon>Gammaproteobacteria</taxon>
        <taxon>Enterobacterales</taxon>
        <taxon>Pectobacteriaceae</taxon>
        <taxon>Brenneria</taxon>
    </lineage>
</organism>
<gene>
    <name evidence="2" type="ORF">B4923_00165</name>
</gene>
<protein>
    <submittedName>
        <fullName evidence="2">Benzoate transporter</fullName>
    </submittedName>
</protein>
<sequence length="387" mass="41471">MIAGFIAVLVSYAGPLAIVFQAANTVNMSSELVTSWVWAISIGSAISGILLSFYYRMPIITAWSTPGAALLVTSLSHYKYEDVIGAFIISGALIFVFGITGIFQNIMRRIPTSISSAMLAGILFHFGEDVFINLGIDPKLVFPLIIIYLFGKRFYPRYAILFALCSGFVLIRSFGQFNLNNFEFSLAKPILTMPNFSLPAMVGLAVPLFIVTMTSQNVPGIAVLQAAGYKPNANPLIYISGFISMLLAPFGAHGINLAAITAAICTGPESHDSPDKRYVSGVLCGLFYFIIGLFGSAVASVFFILPKALIATIAGLALFASLSNGLALAMKKEKEREAALVTFLITVSGFSLLGIGSAFWGLIGGIATYLLMVYQYKSKSATLDVTD</sequence>
<dbReference type="GO" id="GO:0005886">
    <property type="term" value="C:plasma membrane"/>
    <property type="evidence" value="ECO:0007669"/>
    <property type="project" value="TreeGrafter"/>
</dbReference>
<keyword evidence="1" id="KW-1133">Transmembrane helix</keyword>
<evidence type="ECO:0000313" key="3">
    <source>
        <dbReference type="Proteomes" id="UP000245138"/>
    </source>
</evidence>
<keyword evidence="1" id="KW-0472">Membrane</keyword>
<dbReference type="Proteomes" id="UP000245138">
    <property type="component" value="Unassembled WGS sequence"/>
</dbReference>
<feature type="transmembrane region" description="Helical" evidence="1">
    <location>
        <begin position="236"/>
        <end position="266"/>
    </location>
</feature>
<dbReference type="Pfam" id="PF03594">
    <property type="entry name" value="BenE"/>
    <property type="match status" value="1"/>
</dbReference>
<accession>A0A2U1U1R7</accession>
<feature type="transmembrane region" description="Helical" evidence="1">
    <location>
        <begin position="341"/>
        <end position="374"/>
    </location>
</feature>
<dbReference type="OrthoDB" id="9792424at2"/>
<feature type="transmembrane region" description="Helical" evidence="1">
    <location>
        <begin position="309"/>
        <end position="329"/>
    </location>
</feature>
<dbReference type="PANTHER" id="PTHR30199:SF0">
    <property type="entry name" value="INNER MEMBRANE PROTEIN YDCO"/>
    <property type="match status" value="1"/>
</dbReference>
<dbReference type="EMBL" id="QDKJ01000001">
    <property type="protein sequence ID" value="PWC15573.1"/>
    <property type="molecule type" value="Genomic_DNA"/>
</dbReference>
<keyword evidence="3" id="KW-1185">Reference proteome</keyword>
<dbReference type="NCBIfam" id="TIGR00843">
    <property type="entry name" value="benE"/>
    <property type="match status" value="1"/>
</dbReference>
<feature type="transmembrane region" description="Helical" evidence="1">
    <location>
        <begin position="84"/>
        <end position="103"/>
    </location>
</feature>
<dbReference type="AlphaFoldDB" id="A0A2U1U1R7"/>
<dbReference type="GO" id="GO:0042925">
    <property type="term" value="F:benzoate transmembrane transporter activity"/>
    <property type="evidence" value="ECO:0007669"/>
    <property type="project" value="InterPro"/>
</dbReference>
<evidence type="ECO:0000313" key="2">
    <source>
        <dbReference type="EMBL" id="PWC15573.1"/>
    </source>
</evidence>
<keyword evidence="1" id="KW-0812">Transmembrane</keyword>
<comment type="caution">
    <text evidence="2">The sequence shown here is derived from an EMBL/GenBank/DDBJ whole genome shotgun (WGS) entry which is preliminary data.</text>
</comment>
<feature type="transmembrane region" description="Helical" evidence="1">
    <location>
        <begin position="37"/>
        <end position="55"/>
    </location>
</feature>